<dbReference type="AlphaFoldDB" id="A0A445AJ10"/>
<dbReference type="InterPro" id="IPR018222">
    <property type="entry name" value="Nuclear_transport_factor_2_euk"/>
</dbReference>
<evidence type="ECO:0000256" key="3">
    <source>
        <dbReference type="ARBA" id="ARBA00022490"/>
    </source>
</evidence>
<proteinExistence type="predicted"/>
<evidence type="ECO:0000313" key="7">
    <source>
        <dbReference type="EMBL" id="RYR26370.1"/>
    </source>
</evidence>
<dbReference type="SUPFAM" id="SSF54427">
    <property type="entry name" value="NTF2-like"/>
    <property type="match status" value="1"/>
</dbReference>
<dbReference type="STRING" id="3818.A0A445AJ10"/>
<dbReference type="GO" id="GO:0006606">
    <property type="term" value="P:protein import into nucleus"/>
    <property type="evidence" value="ECO:0007669"/>
    <property type="project" value="UniProtKB-ARBA"/>
</dbReference>
<comment type="function">
    <text evidence="4">Facilitates protein transport into the nucleus. Interacts with various nucleoporins and with Ran-GDP. Could be part of a multicomponent system of cytosolic factors that assemble at the pore complex during nuclear import.</text>
</comment>
<dbReference type="CDD" id="cd00780">
    <property type="entry name" value="NTF2"/>
    <property type="match status" value="1"/>
</dbReference>
<keyword evidence="8" id="KW-1185">Reference proteome</keyword>
<dbReference type="PROSITE" id="PS50177">
    <property type="entry name" value="NTF2_DOMAIN"/>
    <property type="match status" value="1"/>
</dbReference>
<dbReference type="EMBL" id="SDMP01000012">
    <property type="protein sequence ID" value="RYR26370.1"/>
    <property type="molecule type" value="Genomic_DNA"/>
</dbReference>
<dbReference type="Proteomes" id="UP000289738">
    <property type="component" value="Chromosome B02"/>
</dbReference>
<comment type="subunit">
    <text evidence="5">Interacts with RAN1.</text>
</comment>
<evidence type="ECO:0000256" key="5">
    <source>
        <dbReference type="ARBA" id="ARBA00062736"/>
    </source>
</evidence>
<accession>A0A445AJ10</accession>
<dbReference type="FunFam" id="3.10.450.50:FF:000005">
    <property type="entry name" value="Nuclear transport factor 2"/>
    <property type="match status" value="1"/>
</dbReference>
<dbReference type="PANTHER" id="PTHR12612">
    <property type="entry name" value="NUCLEAR TRANSPORT FACTOR 2"/>
    <property type="match status" value="1"/>
</dbReference>
<dbReference type="GO" id="GO:0005635">
    <property type="term" value="C:nuclear envelope"/>
    <property type="evidence" value="ECO:0007669"/>
    <property type="project" value="UniProtKB-SubCell"/>
</dbReference>
<evidence type="ECO:0000313" key="8">
    <source>
        <dbReference type="Proteomes" id="UP000289738"/>
    </source>
</evidence>
<dbReference type="InterPro" id="IPR045875">
    <property type="entry name" value="NTF2"/>
</dbReference>
<comment type="caution">
    <text evidence="7">The sequence shown here is derived from an EMBL/GenBank/DDBJ whole genome shotgun (WGS) entry which is preliminary data.</text>
</comment>
<evidence type="ECO:0000256" key="4">
    <source>
        <dbReference type="ARBA" id="ARBA00058161"/>
    </source>
</evidence>
<organism evidence="7 8">
    <name type="scientific">Arachis hypogaea</name>
    <name type="common">Peanut</name>
    <dbReference type="NCBI Taxonomy" id="3818"/>
    <lineage>
        <taxon>Eukaryota</taxon>
        <taxon>Viridiplantae</taxon>
        <taxon>Streptophyta</taxon>
        <taxon>Embryophyta</taxon>
        <taxon>Tracheophyta</taxon>
        <taxon>Spermatophyta</taxon>
        <taxon>Magnoliopsida</taxon>
        <taxon>eudicotyledons</taxon>
        <taxon>Gunneridae</taxon>
        <taxon>Pentapetalae</taxon>
        <taxon>rosids</taxon>
        <taxon>fabids</taxon>
        <taxon>Fabales</taxon>
        <taxon>Fabaceae</taxon>
        <taxon>Papilionoideae</taxon>
        <taxon>50 kb inversion clade</taxon>
        <taxon>dalbergioids sensu lato</taxon>
        <taxon>Dalbergieae</taxon>
        <taxon>Pterocarpus clade</taxon>
        <taxon>Arachis</taxon>
    </lineage>
</organism>
<keyword evidence="3" id="KW-0963">Cytoplasm</keyword>
<feature type="domain" description="NTF2" evidence="6">
    <location>
        <begin position="53"/>
        <end position="159"/>
    </location>
</feature>
<dbReference type="Pfam" id="PF02136">
    <property type="entry name" value="NTF2"/>
    <property type="match status" value="1"/>
</dbReference>
<gene>
    <name evidence="7" type="ORF">Ahy_B02g060613</name>
</gene>
<evidence type="ECO:0000259" key="6">
    <source>
        <dbReference type="PROSITE" id="PS50177"/>
    </source>
</evidence>
<protein>
    <recommendedName>
        <fullName evidence="6">NTF2 domain-containing protein</fullName>
    </recommendedName>
</protein>
<dbReference type="GO" id="GO:0005737">
    <property type="term" value="C:cytoplasm"/>
    <property type="evidence" value="ECO:0007669"/>
    <property type="project" value="UniProtKB-SubCell"/>
</dbReference>
<evidence type="ECO:0000256" key="1">
    <source>
        <dbReference type="ARBA" id="ARBA00004259"/>
    </source>
</evidence>
<reference evidence="7 8" key="1">
    <citation type="submission" date="2019-01" db="EMBL/GenBank/DDBJ databases">
        <title>Sequencing of cultivated peanut Arachis hypogaea provides insights into genome evolution and oil improvement.</title>
        <authorList>
            <person name="Chen X."/>
        </authorList>
    </citation>
    <scope>NUCLEOTIDE SEQUENCE [LARGE SCALE GENOMIC DNA]</scope>
    <source>
        <strain evidence="8">cv. Fuhuasheng</strain>
        <tissue evidence="7">Leaves</tissue>
    </source>
</reference>
<comment type="subcellular location">
    <subcellularLocation>
        <location evidence="2">Cytoplasm</location>
    </subcellularLocation>
    <subcellularLocation>
        <location evidence="1">Nucleus envelope</location>
    </subcellularLocation>
</comment>
<evidence type="ECO:0000256" key="2">
    <source>
        <dbReference type="ARBA" id="ARBA00004496"/>
    </source>
</evidence>
<dbReference type="InterPro" id="IPR032710">
    <property type="entry name" value="NTF2-like_dom_sf"/>
</dbReference>
<dbReference type="InterPro" id="IPR002075">
    <property type="entry name" value="NTF2_dom"/>
</dbReference>
<name>A0A445AJ10_ARAHY</name>
<sequence length="159" mass="17563">MVTPNSTIITVLPSHVHQHSQGDVEHHRRYTAREIQNTTTVAPLLPFTAAPTSPQPLVEHYYATFDNNRAGLVNLYQEGSMLTVESQKIQGAQNIVAKLTYLPFNQCLHSITTIDCQPSSAASGMLVFVSGNLQLANQQHALKFNHPLSTIPILLFFSL</sequence>
<dbReference type="Gene3D" id="3.10.450.50">
    <property type="match status" value="1"/>
</dbReference>